<dbReference type="Proteomes" id="UP001428774">
    <property type="component" value="Unassembled WGS sequence"/>
</dbReference>
<dbReference type="Gene3D" id="3.30.1330.40">
    <property type="entry name" value="RutC-like"/>
    <property type="match status" value="1"/>
</dbReference>
<name>A0AAW9SRL4_9RHOB</name>
<accession>A0AAW9SRL4</accession>
<dbReference type="CDD" id="cd02199">
    <property type="entry name" value="YjgF_YER057c_UK114_like_1"/>
    <property type="match status" value="1"/>
</dbReference>
<comment type="caution">
    <text evidence="1">The sequence shown here is derived from an EMBL/GenBank/DDBJ whole genome shotgun (WGS) entry which is preliminary data.</text>
</comment>
<sequence length="95" mass="9623">MDQGRQAAQICALRLLSALQAAVGDLDGVLRIAKLTVYVNGAPGFTDHSAVADGASQLLSRALGDCGRHARSAVGVAGLPGNAPVEIDMVAQIVT</sequence>
<evidence type="ECO:0000313" key="2">
    <source>
        <dbReference type="Proteomes" id="UP001428774"/>
    </source>
</evidence>
<organism evidence="1 2">
    <name type="scientific">Ponticoccus litoralis</name>
    <dbReference type="NCBI Taxonomy" id="422297"/>
    <lineage>
        <taxon>Bacteria</taxon>
        <taxon>Pseudomonadati</taxon>
        <taxon>Pseudomonadota</taxon>
        <taxon>Alphaproteobacteria</taxon>
        <taxon>Rhodobacterales</taxon>
        <taxon>Roseobacteraceae</taxon>
        <taxon>Ponticoccus</taxon>
    </lineage>
</organism>
<evidence type="ECO:0000313" key="1">
    <source>
        <dbReference type="EMBL" id="MEN9063351.1"/>
    </source>
</evidence>
<dbReference type="EMBL" id="JBDNCH010000004">
    <property type="protein sequence ID" value="MEN9063351.1"/>
    <property type="molecule type" value="Genomic_DNA"/>
</dbReference>
<keyword evidence="2" id="KW-1185">Reference proteome</keyword>
<dbReference type="PANTHER" id="PTHR43760">
    <property type="entry name" value="ENDORIBONUCLEASE-RELATED"/>
    <property type="match status" value="1"/>
</dbReference>
<protein>
    <submittedName>
        <fullName evidence="1">RidA family protein</fullName>
    </submittedName>
</protein>
<dbReference type="InterPro" id="IPR013813">
    <property type="entry name" value="Endoribo_LPSP/chorism_mut-like"/>
</dbReference>
<gene>
    <name evidence="1" type="ORF">ABFB10_22485</name>
</gene>
<dbReference type="InterPro" id="IPR006175">
    <property type="entry name" value="YjgF/YER057c/UK114"/>
</dbReference>
<dbReference type="PANTHER" id="PTHR43760:SF1">
    <property type="entry name" value="ENDORIBONUCLEASE L-PSP_CHORISMATE MUTASE-LIKE DOMAIN-CONTAINING PROTEIN"/>
    <property type="match status" value="1"/>
</dbReference>
<dbReference type="SUPFAM" id="SSF55298">
    <property type="entry name" value="YjgF-like"/>
    <property type="match status" value="1"/>
</dbReference>
<dbReference type="RefSeq" id="WP_347168440.1">
    <property type="nucleotide sequence ID" value="NZ_JBDNCH010000004.1"/>
</dbReference>
<dbReference type="InterPro" id="IPR035959">
    <property type="entry name" value="RutC-like_sf"/>
</dbReference>
<dbReference type="Pfam" id="PF01042">
    <property type="entry name" value="Ribonuc_L-PSP"/>
    <property type="match status" value="1"/>
</dbReference>
<reference evidence="1 2" key="1">
    <citation type="submission" date="2024-05" db="EMBL/GenBank/DDBJ databases">
        <title>Genome sequence of Ponticoccus litoralis KCCM 90028.</title>
        <authorList>
            <person name="Kim J.M."/>
            <person name="Lee J.K."/>
            <person name="Choi B.J."/>
            <person name="Bayburt H."/>
            <person name="Baek J.H."/>
            <person name="Jeon C.O."/>
        </authorList>
    </citation>
    <scope>NUCLEOTIDE SEQUENCE [LARGE SCALE GENOMIC DNA]</scope>
    <source>
        <strain evidence="1 2">KCCM 90028</strain>
    </source>
</reference>
<proteinExistence type="predicted"/>
<dbReference type="AlphaFoldDB" id="A0AAW9SRL4"/>